<proteinExistence type="predicted"/>
<name>A0A6J5N1T1_9CAUD</name>
<sequence length="66" mass="7812">MTKDEFFKIVPARQFFTKYCTGITNYYHKLRGFDGNKKPIDFTIEEKKHMKKCAAKLGRELSSVEF</sequence>
<protein>
    <submittedName>
        <fullName evidence="1">Uncharacterized protein</fullName>
    </submittedName>
</protein>
<accession>A0A6J5N1T1</accession>
<dbReference type="EMBL" id="LR796575">
    <property type="protein sequence ID" value="CAB4152688.1"/>
    <property type="molecule type" value="Genomic_DNA"/>
</dbReference>
<evidence type="ECO:0000313" key="1">
    <source>
        <dbReference type="EMBL" id="CAB4152688.1"/>
    </source>
</evidence>
<organism evidence="1">
    <name type="scientific">uncultured Caudovirales phage</name>
    <dbReference type="NCBI Taxonomy" id="2100421"/>
    <lineage>
        <taxon>Viruses</taxon>
        <taxon>Duplodnaviria</taxon>
        <taxon>Heunggongvirae</taxon>
        <taxon>Uroviricota</taxon>
        <taxon>Caudoviricetes</taxon>
        <taxon>Peduoviridae</taxon>
        <taxon>Maltschvirus</taxon>
        <taxon>Maltschvirus maltsch</taxon>
    </lineage>
</organism>
<reference evidence="1" key="1">
    <citation type="submission" date="2020-04" db="EMBL/GenBank/DDBJ databases">
        <authorList>
            <person name="Chiriac C."/>
            <person name="Salcher M."/>
            <person name="Ghai R."/>
            <person name="Kavagutti S V."/>
        </authorList>
    </citation>
    <scope>NUCLEOTIDE SEQUENCE</scope>
</reference>
<gene>
    <name evidence="1" type="ORF">UFOVP617_28</name>
</gene>